<feature type="compositionally biased region" description="Low complexity" evidence="1">
    <location>
        <begin position="1175"/>
        <end position="1184"/>
    </location>
</feature>
<feature type="compositionally biased region" description="Polar residues" evidence="1">
    <location>
        <begin position="906"/>
        <end position="920"/>
    </location>
</feature>
<keyword evidence="3" id="KW-0482">Metalloprotease</keyword>
<dbReference type="PANTHER" id="PTHR38700:SF1">
    <property type="entry name" value="PH DOMAIN-CONTAINING PROTEIN"/>
    <property type="match status" value="1"/>
</dbReference>
<comment type="caution">
    <text evidence="3">The sequence shown here is derived from an EMBL/GenBank/DDBJ whole genome shotgun (WGS) entry which is preliminary data.</text>
</comment>
<dbReference type="PANTHER" id="PTHR38700">
    <property type="entry name" value="YALI0E22418P"/>
    <property type="match status" value="1"/>
</dbReference>
<dbReference type="PROSITE" id="PS50003">
    <property type="entry name" value="PH_DOMAIN"/>
    <property type="match status" value="1"/>
</dbReference>
<keyword evidence="3" id="KW-0378">Hydrolase</keyword>
<dbReference type="Gene3D" id="2.30.29.30">
    <property type="entry name" value="Pleckstrin-homology domain (PH domain)/Phosphotyrosine-binding domain (PTB)"/>
    <property type="match status" value="1"/>
</dbReference>
<evidence type="ECO:0000313" key="3">
    <source>
        <dbReference type="EMBL" id="KAF0494456.1"/>
    </source>
</evidence>
<reference evidence="3 4" key="1">
    <citation type="journal article" date="2019" name="Environ. Microbiol.">
        <title>At the nexus of three kingdoms: the genome of the mycorrhizal fungus Gigaspora margarita provides insights into plant, endobacterial and fungal interactions.</title>
        <authorList>
            <person name="Venice F."/>
            <person name="Ghignone S."/>
            <person name="Salvioli di Fossalunga A."/>
            <person name="Amselem J."/>
            <person name="Novero M."/>
            <person name="Xianan X."/>
            <person name="Sedzielewska Toro K."/>
            <person name="Morin E."/>
            <person name="Lipzen A."/>
            <person name="Grigoriev I.V."/>
            <person name="Henrissat B."/>
            <person name="Martin F.M."/>
            <person name="Bonfante P."/>
        </authorList>
    </citation>
    <scope>NUCLEOTIDE SEQUENCE [LARGE SCALE GENOMIC DNA]</scope>
    <source>
        <strain evidence="3 4">BEG34</strain>
    </source>
</reference>
<evidence type="ECO:0000256" key="1">
    <source>
        <dbReference type="SAM" id="MobiDB-lite"/>
    </source>
</evidence>
<feature type="compositionally biased region" description="Basic and acidic residues" evidence="1">
    <location>
        <begin position="1093"/>
        <end position="1108"/>
    </location>
</feature>
<dbReference type="SMART" id="SM00233">
    <property type="entry name" value="PH"/>
    <property type="match status" value="1"/>
</dbReference>
<dbReference type="SUPFAM" id="SSF54236">
    <property type="entry name" value="Ubiquitin-like"/>
    <property type="match status" value="1"/>
</dbReference>
<name>A0A8H4AH50_GIGMA</name>
<protein>
    <submittedName>
        <fullName evidence="3">Zinc metalloprotease</fullName>
    </submittedName>
</protein>
<dbReference type="OrthoDB" id="43122at2759"/>
<proteinExistence type="predicted"/>
<feature type="region of interest" description="Disordered" evidence="1">
    <location>
        <begin position="865"/>
        <end position="963"/>
    </location>
</feature>
<feature type="domain" description="PH" evidence="2">
    <location>
        <begin position="690"/>
        <end position="798"/>
    </location>
</feature>
<keyword evidence="3" id="KW-0645">Protease</keyword>
<feature type="compositionally biased region" description="Polar residues" evidence="1">
    <location>
        <begin position="189"/>
        <end position="209"/>
    </location>
</feature>
<feature type="compositionally biased region" description="Basic and acidic residues" evidence="1">
    <location>
        <begin position="360"/>
        <end position="588"/>
    </location>
</feature>
<feature type="region of interest" description="Disordered" evidence="1">
    <location>
        <begin position="330"/>
        <end position="588"/>
    </location>
</feature>
<dbReference type="AlphaFoldDB" id="A0A8H4AH50"/>
<feature type="compositionally biased region" description="Basic and acidic residues" evidence="1">
    <location>
        <begin position="295"/>
        <end position="316"/>
    </location>
</feature>
<feature type="region of interest" description="Disordered" evidence="1">
    <location>
        <begin position="53"/>
        <end position="153"/>
    </location>
</feature>
<feature type="region of interest" description="Disordered" evidence="1">
    <location>
        <begin position="1093"/>
        <end position="1124"/>
    </location>
</feature>
<feature type="region of interest" description="Disordered" evidence="1">
    <location>
        <begin position="1159"/>
        <end position="1191"/>
    </location>
</feature>
<dbReference type="EMBL" id="WTPW01000615">
    <property type="protein sequence ID" value="KAF0494456.1"/>
    <property type="molecule type" value="Genomic_DNA"/>
</dbReference>
<dbReference type="InterPro" id="IPR029071">
    <property type="entry name" value="Ubiquitin-like_domsf"/>
</dbReference>
<dbReference type="InterPro" id="IPR001849">
    <property type="entry name" value="PH_domain"/>
</dbReference>
<sequence length="1240" mass="139685">MTSQLDRTFGQLRQDEELNSGLVRDDVLKHKKSVGNIKPLRTYSSAEYIQRNPKFNQNLKKKRPSDSPALVSRSPPLKDYSAIRSPPLRSPPLKDSPALLSRSPPLKDSPALLSRSPPLKDSPALLSRSPPLRDSPALLSRSPPLNNNFKSTTPLHNGKLHFTAASAFPHIENGSDVNISKSSRKKSSPTKNMFGASSESDSDGTEATTSSDSDNDDDSGSDGSLYTPYVIKRSKTLKTLPSSKTTFNEFKGSMSPPNRALSPTFASSSGSSRMPTNKLHRALTTIHGSSSKNINEPREFIEKENRGGMRDKNDDEILRYRQKDLKYRETNEISRDGYHRSSRNREREPVERIRKHSKSRERSDRSKSKINEIDERGRAKSRTHEVEERERAKSRPHETDERGRAKSRPRETEERGRAKSRPRETDERGRAKSKPRETDERERAKSRTRETDERGRAKSRTREPDERGRAKSKPRETDERERAKSRTRESDERGRAKSRTREPDERGRAKSRTRETNENGRAKSRTRETNENGRAKSRTREQDDRERAEKTTRDKEFEILMEKEKFSQLRREKTKHETKHETHHEKDDSHTCEATIYIEELRQYREMTLTSNTTALEVLTRFRNDGTISDADAWTLFEVIKDLGLERPLRDWEFVTKIIGSWELDKDNSLVLKKYAYRSPLTLQGFNNTVPPMTGFLHLEVKKNKWQKRYFQIKDGSIYHSKDVKGTNETFLCSMVSFDVYTCTQMTKKYQTKFAFALKSQDKITMFLNPENDYIRFLCADDLDIMNNWILSIKTARNNLMRKERPELFLGIPSKYEKSSSPINLDMPLTNALPAAVSETTSLMSEITFELATLKGPALTQKPFTPAQVTTVTQNTTGTTAQPQETTNSTSNQRDPSRRHSGKQADFSTARPSPTPQLNTKDLKKNEPFSISHPLSPPSEESKKKQPSGPFKGGSLLDYDEQNPPIKPLEVESVTFAKGSLLASSETLFEQAKEREKVRRGVGTIKDMNGNNSFNTVKFQKGSLLSKNPPVTSQPSQLPAGHLVQFDGEVRFNKGSLLSKGHPETSQSFQPLAGHLIQIEDGVRFHKGSLLAKSKEHHESHSANDRVNRKITGGGPLLSIDTRTPIANSRNGASKLFSPPATTGRTLLDLDSKPEAQHTIGSRNVKMQPLLSFTSNGNNNNSNGNGNGNGNGIGKYSDSGIGAARIAPPSVIVISGVNRPVGAELPIVVFLQVMVVVQQL</sequence>
<accession>A0A8H4AH50</accession>
<dbReference type="InterPro" id="IPR011993">
    <property type="entry name" value="PH-like_dom_sf"/>
</dbReference>
<evidence type="ECO:0000313" key="4">
    <source>
        <dbReference type="Proteomes" id="UP000439903"/>
    </source>
</evidence>
<feature type="region of interest" description="Disordered" evidence="1">
    <location>
        <begin position="172"/>
        <end position="227"/>
    </location>
</feature>
<dbReference type="GO" id="GO:0006508">
    <property type="term" value="P:proteolysis"/>
    <property type="evidence" value="ECO:0007669"/>
    <property type="project" value="UniProtKB-KW"/>
</dbReference>
<dbReference type="SUPFAM" id="SSF50729">
    <property type="entry name" value="PH domain-like"/>
    <property type="match status" value="1"/>
</dbReference>
<feature type="compositionally biased region" description="Polar residues" evidence="1">
    <location>
        <begin position="143"/>
        <end position="153"/>
    </location>
</feature>
<keyword evidence="4" id="KW-1185">Reference proteome</keyword>
<dbReference type="GO" id="GO:0008237">
    <property type="term" value="F:metallopeptidase activity"/>
    <property type="evidence" value="ECO:0007669"/>
    <property type="project" value="UniProtKB-KW"/>
</dbReference>
<feature type="region of interest" description="Disordered" evidence="1">
    <location>
        <begin position="248"/>
        <end position="316"/>
    </location>
</feature>
<evidence type="ECO:0000259" key="2">
    <source>
        <dbReference type="PROSITE" id="PS50003"/>
    </source>
</evidence>
<feature type="compositionally biased region" description="Polar residues" evidence="1">
    <location>
        <begin position="264"/>
        <end position="275"/>
    </location>
</feature>
<gene>
    <name evidence="3" type="ORF">F8M41_021249</name>
</gene>
<dbReference type="Pfam" id="PF21989">
    <property type="entry name" value="RA_2"/>
    <property type="match status" value="1"/>
</dbReference>
<feature type="compositionally biased region" description="Basic and acidic residues" evidence="1">
    <location>
        <begin position="330"/>
        <end position="352"/>
    </location>
</feature>
<dbReference type="Pfam" id="PF00169">
    <property type="entry name" value="PH"/>
    <property type="match status" value="1"/>
</dbReference>
<feature type="compositionally biased region" description="Low complexity" evidence="1">
    <location>
        <begin position="865"/>
        <end position="887"/>
    </location>
</feature>
<dbReference type="Gene3D" id="3.10.20.90">
    <property type="entry name" value="Phosphatidylinositol 3-kinase Catalytic Subunit, Chain A, domain 1"/>
    <property type="match status" value="1"/>
</dbReference>
<dbReference type="Proteomes" id="UP000439903">
    <property type="component" value="Unassembled WGS sequence"/>
</dbReference>
<organism evidence="3 4">
    <name type="scientific">Gigaspora margarita</name>
    <dbReference type="NCBI Taxonomy" id="4874"/>
    <lineage>
        <taxon>Eukaryota</taxon>
        <taxon>Fungi</taxon>
        <taxon>Fungi incertae sedis</taxon>
        <taxon>Mucoromycota</taxon>
        <taxon>Glomeromycotina</taxon>
        <taxon>Glomeromycetes</taxon>
        <taxon>Diversisporales</taxon>
        <taxon>Gigasporaceae</taxon>
        <taxon>Gigaspora</taxon>
    </lineage>
</organism>